<gene>
    <name evidence="1" type="ORF">INR99_00930</name>
</gene>
<accession>A0A8J7K7E2</accession>
<dbReference type="Proteomes" id="UP000604481">
    <property type="component" value="Unassembled WGS sequence"/>
</dbReference>
<organism evidence="1 2">
    <name type="scientific">Chitinilyticum piscinae</name>
    <dbReference type="NCBI Taxonomy" id="2866724"/>
    <lineage>
        <taxon>Bacteria</taxon>
        <taxon>Pseudomonadati</taxon>
        <taxon>Pseudomonadota</taxon>
        <taxon>Betaproteobacteria</taxon>
        <taxon>Neisseriales</taxon>
        <taxon>Chitinibacteraceae</taxon>
        <taxon>Chitinilyticum</taxon>
    </lineage>
</organism>
<proteinExistence type="predicted"/>
<dbReference type="AlphaFoldDB" id="A0A8J7K7E2"/>
<sequence>MSHDLHELAGYTPKREALLLHELVRWDEYNDYEGHCLASWHGRQDCFYLQLQPDEWDALHPGLCWHAPVFLQRYGRLQHCPAGERVPALIRLDGVNYRVQGEVLAQDGENIVLAMPWGHLQVDLNLREPAAMCGQWLRLEGVLQAQWPDEICSSVKG</sequence>
<reference evidence="1 2" key="1">
    <citation type="submission" date="2020-10" db="EMBL/GenBank/DDBJ databases">
        <title>The genome sequence of Chitinilyticum litopenaei 4Y14.</title>
        <authorList>
            <person name="Liu Y."/>
        </authorList>
    </citation>
    <scope>NUCLEOTIDE SEQUENCE [LARGE SCALE GENOMIC DNA]</scope>
    <source>
        <strain evidence="1 2">4Y14</strain>
    </source>
</reference>
<dbReference type="RefSeq" id="WP_194114412.1">
    <property type="nucleotide sequence ID" value="NZ_JADFUA010000001.1"/>
</dbReference>
<dbReference type="EMBL" id="JADFUA010000001">
    <property type="protein sequence ID" value="MBE9607903.1"/>
    <property type="molecule type" value="Genomic_DNA"/>
</dbReference>
<evidence type="ECO:0000313" key="1">
    <source>
        <dbReference type="EMBL" id="MBE9607903.1"/>
    </source>
</evidence>
<evidence type="ECO:0000313" key="2">
    <source>
        <dbReference type="Proteomes" id="UP000604481"/>
    </source>
</evidence>
<name>A0A8J7K7E2_9NEIS</name>
<protein>
    <submittedName>
        <fullName evidence="1">Uncharacterized protein</fullName>
    </submittedName>
</protein>
<comment type="caution">
    <text evidence="1">The sequence shown here is derived from an EMBL/GenBank/DDBJ whole genome shotgun (WGS) entry which is preliminary data.</text>
</comment>
<keyword evidence="2" id="KW-1185">Reference proteome</keyword>